<evidence type="ECO:0000313" key="3">
    <source>
        <dbReference type="EMBL" id="CAB4163596.1"/>
    </source>
</evidence>
<dbReference type="GO" id="GO:0003677">
    <property type="term" value="F:DNA binding"/>
    <property type="evidence" value="ECO:0007669"/>
    <property type="project" value="UniProtKB-KW"/>
</dbReference>
<dbReference type="SMART" id="SM00530">
    <property type="entry name" value="HTH_XRE"/>
    <property type="match status" value="1"/>
</dbReference>
<accession>A0A6J5P0W0</accession>
<organism evidence="3">
    <name type="scientific">uncultured Caudovirales phage</name>
    <dbReference type="NCBI Taxonomy" id="2100421"/>
    <lineage>
        <taxon>Viruses</taxon>
        <taxon>Duplodnaviria</taxon>
        <taxon>Heunggongvirae</taxon>
        <taxon>Uroviricota</taxon>
        <taxon>Caudoviricetes</taxon>
        <taxon>Peduoviridae</taxon>
        <taxon>Maltschvirus</taxon>
        <taxon>Maltschvirus maltsch</taxon>
    </lineage>
</organism>
<evidence type="ECO:0000259" key="2">
    <source>
        <dbReference type="PROSITE" id="PS50943"/>
    </source>
</evidence>
<dbReference type="EMBL" id="LR796746">
    <property type="protein sequence ID" value="CAB4163596.1"/>
    <property type="molecule type" value="Genomic_DNA"/>
</dbReference>
<proteinExistence type="predicted"/>
<evidence type="ECO:0000256" key="1">
    <source>
        <dbReference type="ARBA" id="ARBA00023125"/>
    </source>
</evidence>
<name>A0A6J5P0W0_9CAUD</name>
<gene>
    <name evidence="3" type="ORF">UFOVP814_39</name>
</gene>
<dbReference type="PANTHER" id="PTHR46558:SF11">
    <property type="entry name" value="HTH-TYPE TRANSCRIPTIONAL REGULATOR XRE"/>
    <property type="match status" value="1"/>
</dbReference>
<sequence length="256" mass="28668">MAFISNIVENPLGTYIKALRIDKGLTQKMLGDLCGVSQTSIGVWESGSNRPTVENLHSLSSALGVPVSTLREKLLESVEAKITVRDTKTKEPVQSFSEEHKRILLSALDKNLEAVGRSPSKVENIKEYAASSIEGCSVGVEALAPSGVQWNIDFENNNFAFHICTSWNANLLIQATYHLASYRAWKQDDRGYYLIAIEDEPEPESKFTVRLGERIIKIRDAEASLLGVQIERVRNVQEAIETIMSIQEWHKHIRSK</sequence>
<dbReference type="InterPro" id="IPR001387">
    <property type="entry name" value="Cro/C1-type_HTH"/>
</dbReference>
<dbReference type="Pfam" id="PF01381">
    <property type="entry name" value="HTH_3"/>
    <property type="match status" value="1"/>
</dbReference>
<feature type="domain" description="HTH cro/C1-type" evidence="2">
    <location>
        <begin position="16"/>
        <end position="70"/>
    </location>
</feature>
<dbReference type="Gene3D" id="1.10.260.40">
    <property type="entry name" value="lambda repressor-like DNA-binding domains"/>
    <property type="match status" value="1"/>
</dbReference>
<dbReference type="PROSITE" id="PS50943">
    <property type="entry name" value="HTH_CROC1"/>
    <property type="match status" value="1"/>
</dbReference>
<dbReference type="PANTHER" id="PTHR46558">
    <property type="entry name" value="TRACRIPTIONAL REGULATORY PROTEIN-RELATED-RELATED"/>
    <property type="match status" value="1"/>
</dbReference>
<keyword evidence="1" id="KW-0238">DNA-binding</keyword>
<dbReference type="InterPro" id="IPR010982">
    <property type="entry name" value="Lambda_DNA-bd_dom_sf"/>
</dbReference>
<reference evidence="3" key="1">
    <citation type="submission" date="2020-04" db="EMBL/GenBank/DDBJ databases">
        <authorList>
            <person name="Chiriac C."/>
            <person name="Salcher M."/>
            <person name="Ghai R."/>
            <person name="Kavagutti S V."/>
        </authorList>
    </citation>
    <scope>NUCLEOTIDE SEQUENCE</scope>
</reference>
<dbReference type="CDD" id="cd00093">
    <property type="entry name" value="HTH_XRE"/>
    <property type="match status" value="1"/>
</dbReference>
<dbReference type="SUPFAM" id="SSF47413">
    <property type="entry name" value="lambda repressor-like DNA-binding domains"/>
    <property type="match status" value="1"/>
</dbReference>
<protein>
    <submittedName>
        <fullName evidence="3">HTH_XRE domain containing protein</fullName>
    </submittedName>
</protein>